<dbReference type="EMBL" id="BDDD01001492">
    <property type="protein sequence ID" value="GAV76472.1"/>
    <property type="molecule type" value="Genomic_DNA"/>
</dbReference>
<dbReference type="Pfam" id="PF13561">
    <property type="entry name" value="adh_short_C2"/>
    <property type="match status" value="1"/>
</dbReference>
<proteinExistence type="inferred from homology"/>
<evidence type="ECO:0000256" key="4">
    <source>
        <dbReference type="RuleBase" id="RU000363"/>
    </source>
</evidence>
<accession>A0A1Q3C8P2</accession>
<dbReference type="OrthoDB" id="1933717at2759"/>
<dbReference type="CDD" id="cd05324">
    <property type="entry name" value="carb_red_PTCR-like_SDR_c"/>
    <property type="match status" value="1"/>
</dbReference>
<sequence length="334" mass="36244">SNFQVTPSTGQLKSFIFHFPSSLISHRSFLISSLIMAHTAKRYAVVTGSNKGIGFGICKQLASNGITVVLTARDEKRGLEAVEKLKKETGPNGDHIVFHQLDVADPASIASLADFIKIQFGKLDILVNNAGISGSIADEDAIRAAGVGKEGVQVDWSKILSETYDLAEECIKINYYGAKRMCEALIPLLQLSDSPRIVNVSSAMGKLKNISSNEWATGVLSDADNLTEEKVDEILSEFLKDFKEGALETKGWPRFASAYTVSKVAMNAYTRILAKKYPNVHINCVCPGFVKTDLNYNAGILTTDEGAERVATLALMPNGGPSGVFFVRKEESPF</sequence>
<name>A0A1Q3C8P2_CEPFO</name>
<dbReference type="Gene3D" id="3.40.50.720">
    <property type="entry name" value="NAD(P)-binding Rossmann-like Domain"/>
    <property type="match status" value="1"/>
</dbReference>
<protein>
    <recommendedName>
        <fullName evidence="5">Short-chain dehydrogenase/reductase</fullName>
        <ecNumber evidence="5">1.1.1.-</ecNumber>
    </recommendedName>
</protein>
<keyword evidence="7" id="KW-1185">Reference proteome</keyword>
<dbReference type="SUPFAM" id="SSF51735">
    <property type="entry name" value="NAD(P)-binding Rossmann-fold domains"/>
    <property type="match status" value="1"/>
</dbReference>
<dbReference type="AlphaFoldDB" id="A0A1Q3C8P2"/>
<evidence type="ECO:0000256" key="5">
    <source>
        <dbReference type="RuleBase" id="RU369024"/>
    </source>
</evidence>
<dbReference type="FunCoup" id="A0A1Q3C8P2">
    <property type="interactions" value="164"/>
</dbReference>
<dbReference type="Proteomes" id="UP000187406">
    <property type="component" value="Unassembled WGS sequence"/>
</dbReference>
<dbReference type="STRING" id="3775.A0A1Q3C8P2"/>
<evidence type="ECO:0000256" key="3">
    <source>
        <dbReference type="ARBA" id="ARBA00023002"/>
    </source>
</evidence>
<dbReference type="InterPro" id="IPR045313">
    <property type="entry name" value="CBR1-like"/>
</dbReference>
<comment type="caution">
    <text evidence="6">The sequence shown here is derived from an EMBL/GenBank/DDBJ whole genome shotgun (WGS) entry which is preliminary data.</text>
</comment>
<evidence type="ECO:0000256" key="1">
    <source>
        <dbReference type="ARBA" id="ARBA00006484"/>
    </source>
</evidence>
<evidence type="ECO:0000256" key="2">
    <source>
        <dbReference type="ARBA" id="ARBA00022857"/>
    </source>
</evidence>
<dbReference type="InParanoid" id="A0A1Q3C8P2"/>
<dbReference type="PRINTS" id="PR00080">
    <property type="entry name" value="SDRFAMILY"/>
</dbReference>
<keyword evidence="2 5" id="KW-0521">NADP</keyword>
<evidence type="ECO:0000313" key="6">
    <source>
        <dbReference type="EMBL" id="GAV76472.1"/>
    </source>
</evidence>
<dbReference type="PANTHER" id="PTHR43490">
    <property type="entry name" value="(+)-NEOMENTHOL DEHYDROGENASE"/>
    <property type="match status" value="1"/>
</dbReference>
<dbReference type="InterPro" id="IPR020904">
    <property type="entry name" value="Sc_DH/Rdtase_CS"/>
</dbReference>
<comment type="similarity">
    <text evidence="1 4">Belongs to the short-chain dehydrogenases/reductases (SDR) family.</text>
</comment>
<dbReference type="InterPro" id="IPR002347">
    <property type="entry name" value="SDR_fam"/>
</dbReference>
<dbReference type="FunFam" id="3.40.50.720:FF:000312">
    <property type="entry name" value="(+)-neomenthol dehydrogenase"/>
    <property type="match status" value="1"/>
</dbReference>
<dbReference type="PROSITE" id="PS00061">
    <property type="entry name" value="ADH_SHORT"/>
    <property type="match status" value="1"/>
</dbReference>
<reference evidence="7" key="1">
    <citation type="submission" date="2016-04" db="EMBL/GenBank/DDBJ databases">
        <title>Cephalotus genome sequencing.</title>
        <authorList>
            <person name="Fukushima K."/>
            <person name="Hasebe M."/>
            <person name="Fang X."/>
        </authorList>
    </citation>
    <scope>NUCLEOTIDE SEQUENCE [LARGE SCALE GENOMIC DNA]</scope>
    <source>
        <strain evidence="7">cv. St1</strain>
    </source>
</reference>
<evidence type="ECO:0000313" key="7">
    <source>
        <dbReference type="Proteomes" id="UP000187406"/>
    </source>
</evidence>
<dbReference type="PRINTS" id="PR00081">
    <property type="entry name" value="GDHRDH"/>
</dbReference>
<gene>
    <name evidence="6" type="ORF">CFOL_v3_19946</name>
</gene>
<dbReference type="PANTHER" id="PTHR43490:SF98">
    <property type="entry name" value="OS02G0640600 PROTEIN"/>
    <property type="match status" value="1"/>
</dbReference>
<dbReference type="InterPro" id="IPR036291">
    <property type="entry name" value="NAD(P)-bd_dom_sf"/>
</dbReference>
<organism evidence="6 7">
    <name type="scientific">Cephalotus follicularis</name>
    <name type="common">Albany pitcher plant</name>
    <dbReference type="NCBI Taxonomy" id="3775"/>
    <lineage>
        <taxon>Eukaryota</taxon>
        <taxon>Viridiplantae</taxon>
        <taxon>Streptophyta</taxon>
        <taxon>Embryophyta</taxon>
        <taxon>Tracheophyta</taxon>
        <taxon>Spermatophyta</taxon>
        <taxon>Magnoliopsida</taxon>
        <taxon>eudicotyledons</taxon>
        <taxon>Gunneridae</taxon>
        <taxon>Pentapetalae</taxon>
        <taxon>rosids</taxon>
        <taxon>fabids</taxon>
        <taxon>Oxalidales</taxon>
        <taxon>Cephalotaceae</taxon>
        <taxon>Cephalotus</taxon>
    </lineage>
</organism>
<keyword evidence="3 5" id="KW-0560">Oxidoreductase</keyword>
<dbReference type="Pfam" id="PF00106">
    <property type="entry name" value="adh_short"/>
    <property type="match status" value="1"/>
</dbReference>
<dbReference type="GO" id="GO:0016616">
    <property type="term" value="F:oxidoreductase activity, acting on the CH-OH group of donors, NAD or NADP as acceptor"/>
    <property type="evidence" value="ECO:0007669"/>
    <property type="project" value="InterPro"/>
</dbReference>
<feature type="non-terminal residue" evidence="6">
    <location>
        <position position="1"/>
    </location>
</feature>
<dbReference type="GO" id="GO:0016020">
    <property type="term" value="C:membrane"/>
    <property type="evidence" value="ECO:0007669"/>
    <property type="project" value="TreeGrafter"/>
</dbReference>
<dbReference type="EC" id="1.1.1.-" evidence="5"/>